<feature type="signal peptide" evidence="1">
    <location>
        <begin position="1"/>
        <end position="18"/>
    </location>
</feature>
<dbReference type="SUPFAM" id="SSF57184">
    <property type="entry name" value="Growth factor receptor domain"/>
    <property type="match status" value="1"/>
</dbReference>
<evidence type="ECO:0000256" key="1">
    <source>
        <dbReference type="SAM" id="SignalP"/>
    </source>
</evidence>
<dbReference type="PANTHER" id="PTHR22727">
    <property type="entry name" value="PROTEIN CBG13728"/>
    <property type="match status" value="1"/>
</dbReference>
<keyword evidence="1" id="KW-0732">Signal</keyword>
<dbReference type="SMART" id="SM01411">
    <property type="entry name" value="Ephrin_rec_like"/>
    <property type="match status" value="3"/>
</dbReference>
<organism evidence="3 4">
    <name type="scientific">Taenia crassiceps</name>
    <dbReference type="NCBI Taxonomy" id="6207"/>
    <lineage>
        <taxon>Eukaryota</taxon>
        <taxon>Metazoa</taxon>
        <taxon>Spiralia</taxon>
        <taxon>Lophotrochozoa</taxon>
        <taxon>Platyhelminthes</taxon>
        <taxon>Cestoda</taxon>
        <taxon>Eucestoda</taxon>
        <taxon>Cyclophyllidea</taxon>
        <taxon>Taeniidae</taxon>
        <taxon>Taenia</taxon>
    </lineage>
</organism>
<protein>
    <submittedName>
        <fullName evidence="3">Endosome/lysosome-associated apoptosi and autophagy regulator family member 2</fullName>
    </submittedName>
</protein>
<dbReference type="InterPro" id="IPR056609">
    <property type="entry name" value="Elapor1-like_3rd"/>
</dbReference>
<keyword evidence="4" id="KW-1185">Reference proteome</keyword>
<evidence type="ECO:0000259" key="2">
    <source>
        <dbReference type="Pfam" id="PF23032"/>
    </source>
</evidence>
<dbReference type="Gene3D" id="2.10.50.10">
    <property type="entry name" value="Tumor Necrosis Factor Receptor, subunit A, domain 2"/>
    <property type="match status" value="1"/>
</dbReference>
<name>A0ABR4Q1N1_9CEST</name>
<dbReference type="InterPro" id="IPR039181">
    <property type="entry name" value="Elapor1/2"/>
</dbReference>
<dbReference type="Pfam" id="PF23032">
    <property type="entry name" value="GBD_ELAPOR1-like_3rd"/>
    <property type="match status" value="1"/>
</dbReference>
<dbReference type="Proteomes" id="UP001651158">
    <property type="component" value="Unassembled WGS sequence"/>
</dbReference>
<feature type="domain" description="Elapor1-like galactose binding" evidence="2">
    <location>
        <begin position="80"/>
        <end position="220"/>
    </location>
</feature>
<reference evidence="3 4" key="1">
    <citation type="journal article" date="2022" name="Front. Cell. Infect. Microbiol.">
        <title>The Genomes of Two Strains of Taenia crassiceps the Animal Model for the Study of Human Cysticercosis.</title>
        <authorList>
            <person name="Bobes R.J."/>
            <person name="Estrada K."/>
            <person name="Rios-Valencia D.G."/>
            <person name="Calderon-Gallegos A."/>
            <person name="de la Torre P."/>
            <person name="Carrero J.C."/>
            <person name="Sanchez-Flores A."/>
            <person name="Laclette J.P."/>
        </authorList>
    </citation>
    <scope>NUCLEOTIDE SEQUENCE [LARGE SCALE GENOMIC DNA]</scope>
    <source>
        <strain evidence="3">WFUcys</strain>
    </source>
</reference>
<gene>
    <name evidence="3" type="ORF">TcWFU_000996</name>
</gene>
<dbReference type="EMBL" id="JAKROA010000017">
    <property type="protein sequence ID" value="KAL5103468.1"/>
    <property type="molecule type" value="Genomic_DNA"/>
</dbReference>
<proteinExistence type="predicted"/>
<accession>A0ABR4Q1N1</accession>
<evidence type="ECO:0000313" key="3">
    <source>
        <dbReference type="EMBL" id="KAL5103468.1"/>
    </source>
</evidence>
<evidence type="ECO:0000313" key="4">
    <source>
        <dbReference type="Proteomes" id="UP001651158"/>
    </source>
</evidence>
<dbReference type="InterPro" id="IPR009030">
    <property type="entry name" value="Growth_fac_rcpt_cys_sf"/>
</dbReference>
<dbReference type="PANTHER" id="PTHR22727:SF15">
    <property type="entry name" value="MRH DOMAIN-CONTAINING PROTEIN"/>
    <property type="match status" value="1"/>
</dbReference>
<comment type="caution">
    <text evidence="3">The sequence shown here is derived from an EMBL/GenBank/DDBJ whole genome shotgun (WGS) entry which is preliminary data.</text>
</comment>
<sequence length="484" mass="52918">MSVWLFFALLLLPAAAFALQECDETQVTYINTPCEADGSHFFVKIPKDPKACTVSDPPKFAQDCNCPVGTEAPGDVFMVNYWPHLPDGFFSDVLSNNDPSACKDFGWKPEGEYLLGTASTLCASELTLKNKNIKEGEVTFFYKLTDPLSLAYFTIRNERCVLEGGRSHILPSSSISNWAFFSASVPAGSSTLQWYLYSENYYDKSSVVTQLKLKSVQITGRPTTIACLECEPGYYADKPGSAKCHKCPENMVSEQRASSCSPCADGMFSLPGSGKCRTKEACKPSEYITTFTECTATPDTQNLATKLIEPVICKDAMGLGPAGTDVTCASCPLGTKVLNTTHCGSCPSGFLTSSDGRSCKACPADEVPIFGIRYDTWSRMPPRMTSYCHEADAICQVWQLNRSSIFVGPGLGNYIYSVLELDLSEGFLGPKPYEPSYLARFIDPLPDTKLVFDFELDCQGPCSLTFIVSLFLGKSPTRENVGQE</sequence>
<feature type="chain" id="PRO_5046813704" evidence="1">
    <location>
        <begin position="19"/>
        <end position="484"/>
    </location>
</feature>